<dbReference type="EMBL" id="JAHHUM010001832">
    <property type="protein sequence ID" value="KAK5608267.1"/>
    <property type="molecule type" value="Genomic_DNA"/>
</dbReference>
<dbReference type="AlphaFoldDB" id="A0AAV9RH51"/>
<evidence type="ECO:0000313" key="2">
    <source>
        <dbReference type="Proteomes" id="UP001311232"/>
    </source>
</evidence>
<reference evidence="1 2" key="1">
    <citation type="submission" date="2021-06" db="EMBL/GenBank/DDBJ databases">
        <authorList>
            <person name="Palmer J.M."/>
        </authorList>
    </citation>
    <scope>NUCLEOTIDE SEQUENCE [LARGE SCALE GENOMIC DNA]</scope>
    <source>
        <strain evidence="1 2">MEX-2019</strain>
        <tissue evidence="1">Muscle</tissue>
    </source>
</reference>
<sequence length="149" mass="16754">MTGECLAGGGYSRHSCLIVPDNDHPIESDPHDLRDRHEVVRLRRVHVSAVFVTYISVACLQVKQMEKRKEKETALKTGPSQCRPCAVIWSVLTELSGGMEKIIRRNVWGALKQSGPCDWPIGMRLPKRRANFFLMNSAACFTMQPDCQG</sequence>
<name>A0AAV9RH51_9TELE</name>
<gene>
    <name evidence="1" type="ORF">CRENBAI_001685</name>
</gene>
<keyword evidence="2" id="KW-1185">Reference proteome</keyword>
<proteinExistence type="predicted"/>
<comment type="caution">
    <text evidence="1">The sequence shown here is derived from an EMBL/GenBank/DDBJ whole genome shotgun (WGS) entry which is preliminary data.</text>
</comment>
<evidence type="ECO:0000313" key="1">
    <source>
        <dbReference type="EMBL" id="KAK5608267.1"/>
    </source>
</evidence>
<organism evidence="1 2">
    <name type="scientific">Crenichthys baileyi</name>
    <name type="common">White River springfish</name>
    <dbReference type="NCBI Taxonomy" id="28760"/>
    <lineage>
        <taxon>Eukaryota</taxon>
        <taxon>Metazoa</taxon>
        <taxon>Chordata</taxon>
        <taxon>Craniata</taxon>
        <taxon>Vertebrata</taxon>
        <taxon>Euteleostomi</taxon>
        <taxon>Actinopterygii</taxon>
        <taxon>Neopterygii</taxon>
        <taxon>Teleostei</taxon>
        <taxon>Neoteleostei</taxon>
        <taxon>Acanthomorphata</taxon>
        <taxon>Ovalentaria</taxon>
        <taxon>Atherinomorphae</taxon>
        <taxon>Cyprinodontiformes</taxon>
        <taxon>Goodeidae</taxon>
        <taxon>Crenichthys</taxon>
    </lineage>
</organism>
<accession>A0AAV9RH51</accession>
<protein>
    <submittedName>
        <fullName evidence="1">Uncharacterized protein</fullName>
    </submittedName>
</protein>
<dbReference type="Proteomes" id="UP001311232">
    <property type="component" value="Unassembled WGS sequence"/>
</dbReference>